<name>A0A0P9DVY4_9CHLR</name>
<dbReference type="SUPFAM" id="SSF46689">
    <property type="entry name" value="Homeodomain-like"/>
    <property type="match status" value="1"/>
</dbReference>
<sequence length="140" mass="15300">MNKQHITLSDTDRSTLTDLLARGTLSAKTFKRATALLELDRGKTLVDVAATVQVSYPTVSSWRDKYISLGLRSLNDAPRSGRPIEIDGQQRAKITALACSDAPEGHARWSLRLLAEKAVESGLCEHVSHSLVGNMLKKTT</sequence>
<dbReference type="AlphaFoldDB" id="A0A0P9DVY4"/>
<dbReference type="InterPro" id="IPR009057">
    <property type="entry name" value="Homeodomain-like_sf"/>
</dbReference>
<gene>
    <name evidence="1" type="ORF">SE17_04855</name>
</gene>
<dbReference type="Pfam" id="PF13565">
    <property type="entry name" value="HTH_32"/>
    <property type="match status" value="1"/>
</dbReference>
<proteinExistence type="predicted"/>
<evidence type="ECO:0000313" key="1">
    <source>
        <dbReference type="EMBL" id="KPV54256.1"/>
    </source>
</evidence>
<dbReference type="EMBL" id="LJCR01000086">
    <property type="protein sequence ID" value="KPV54256.1"/>
    <property type="molecule type" value="Genomic_DNA"/>
</dbReference>
<evidence type="ECO:0000313" key="2">
    <source>
        <dbReference type="Proteomes" id="UP000050509"/>
    </source>
</evidence>
<comment type="caution">
    <text evidence="1">The sequence shown here is derived from an EMBL/GenBank/DDBJ whole genome shotgun (WGS) entry which is preliminary data.</text>
</comment>
<dbReference type="PATRIC" id="fig|186479.3.peg.10513"/>
<accession>A0A0P9DVY4</accession>
<keyword evidence="2" id="KW-1185">Reference proteome</keyword>
<reference evidence="1 2" key="1">
    <citation type="submission" date="2015-09" db="EMBL/GenBank/DDBJ databases">
        <title>Draft genome sequence of Kouleothrix aurantiaca JCM 19913.</title>
        <authorList>
            <person name="Hemp J."/>
        </authorList>
    </citation>
    <scope>NUCLEOTIDE SEQUENCE [LARGE SCALE GENOMIC DNA]</scope>
    <source>
        <strain evidence="1 2">COM-B</strain>
    </source>
</reference>
<organism evidence="1 2">
    <name type="scientific">Kouleothrix aurantiaca</name>
    <dbReference type="NCBI Taxonomy" id="186479"/>
    <lineage>
        <taxon>Bacteria</taxon>
        <taxon>Bacillati</taxon>
        <taxon>Chloroflexota</taxon>
        <taxon>Chloroflexia</taxon>
        <taxon>Chloroflexales</taxon>
        <taxon>Roseiflexineae</taxon>
        <taxon>Roseiflexaceae</taxon>
        <taxon>Kouleothrix</taxon>
    </lineage>
</organism>
<protein>
    <submittedName>
        <fullName evidence="1">Transposase</fullName>
    </submittedName>
</protein>
<dbReference type="Proteomes" id="UP000050509">
    <property type="component" value="Unassembled WGS sequence"/>
</dbReference>